<comment type="caution">
    <text evidence="2">The sequence shown here is derived from an EMBL/GenBank/DDBJ whole genome shotgun (WGS) entry which is preliminary data.</text>
</comment>
<keyword evidence="1" id="KW-1133">Transmembrane helix</keyword>
<sequence length="143" mass="16592">MLQATGKAIDKSYRFVVIASKSYMENDLKVMEFDYIQQAIYGQESKLKDRLIIIQIQPCDIIGVYRVPCIEIPELAQQIDTMDQTMLQRFLTWEFCTRPPNIARSPRDHYRNLKETVTVTAQLIVPIFIVLSVLLVIVLSLRI</sequence>
<dbReference type="AlphaFoldDB" id="A0AAV2H5L0"/>
<gene>
    <name evidence="2" type="ORF">GSLYS_00003152001</name>
</gene>
<evidence type="ECO:0000313" key="2">
    <source>
        <dbReference type="EMBL" id="CAL1528982.1"/>
    </source>
</evidence>
<dbReference type="Gene3D" id="3.40.50.10140">
    <property type="entry name" value="Toll/interleukin-1 receptor homology (TIR) domain"/>
    <property type="match status" value="1"/>
</dbReference>
<keyword evidence="1" id="KW-0812">Transmembrane</keyword>
<dbReference type="InterPro" id="IPR035897">
    <property type="entry name" value="Toll_tir_struct_dom_sf"/>
</dbReference>
<protein>
    <submittedName>
        <fullName evidence="2">Uncharacterized protein</fullName>
    </submittedName>
</protein>
<evidence type="ECO:0000256" key="1">
    <source>
        <dbReference type="SAM" id="Phobius"/>
    </source>
</evidence>
<keyword evidence="1" id="KW-0472">Membrane</keyword>
<feature type="transmembrane region" description="Helical" evidence="1">
    <location>
        <begin position="123"/>
        <end position="141"/>
    </location>
</feature>
<accession>A0AAV2H5L0</accession>
<reference evidence="2 3" key="1">
    <citation type="submission" date="2024-04" db="EMBL/GenBank/DDBJ databases">
        <authorList>
            <consortium name="Genoscope - CEA"/>
            <person name="William W."/>
        </authorList>
    </citation>
    <scope>NUCLEOTIDE SEQUENCE [LARGE SCALE GENOMIC DNA]</scope>
</reference>
<keyword evidence="3" id="KW-1185">Reference proteome</keyword>
<dbReference type="Proteomes" id="UP001497497">
    <property type="component" value="Unassembled WGS sequence"/>
</dbReference>
<organism evidence="2 3">
    <name type="scientific">Lymnaea stagnalis</name>
    <name type="common">Great pond snail</name>
    <name type="synonym">Helix stagnalis</name>
    <dbReference type="NCBI Taxonomy" id="6523"/>
    <lineage>
        <taxon>Eukaryota</taxon>
        <taxon>Metazoa</taxon>
        <taxon>Spiralia</taxon>
        <taxon>Lophotrochozoa</taxon>
        <taxon>Mollusca</taxon>
        <taxon>Gastropoda</taxon>
        <taxon>Heterobranchia</taxon>
        <taxon>Euthyneura</taxon>
        <taxon>Panpulmonata</taxon>
        <taxon>Hygrophila</taxon>
        <taxon>Lymnaeoidea</taxon>
        <taxon>Lymnaeidae</taxon>
        <taxon>Lymnaea</taxon>
    </lineage>
</organism>
<evidence type="ECO:0000313" key="3">
    <source>
        <dbReference type="Proteomes" id="UP001497497"/>
    </source>
</evidence>
<proteinExistence type="predicted"/>
<dbReference type="SUPFAM" id="SSF52200">
    <property type="entry name" value="Toll/Interleukin receptor TIR domain"/>
    <property type="match status" value="1"/>
</dbReference>
<dbReference type="EMBL" id="CAXITT010000041">
    <property type="protein sequence ID" value="CAL1528982.1"/>
    <property type="molecule type" value="Genomic_DNA"/>
</dbReference>
<name>A0AAV2H5L0_LYMST</name>